<dbReference type="Gene3D" id="3.10.129.10">
    <property type="entry name" value="Hotdog Thioesterase"/>
    <property type="match status" value="1"/>
</dbReference>
<dbReference type="EC" id="3.1.2.20" evidence="5"/>
<evidence type="ECO:0000256" key="3">
    <source>
        <dbReference type="ARBA" id="ARBA00036002"/>
    </source>
</evidence>
<evidence type="ECO:0000256" key="2">
    <source>
        <dbReference type="ARBA" id="ARBA00035880"/>
    </source>
</evidence>
<sequence length="152" mass="15557">MPDLFDPTTIGLPEAQGVLAAQPFSRLLGARLTSFGEGEAVLEIDITDHHRQQFGLVHGGVLAYCADNVLTFAAGTVLGPSIVTSGLSVTYLAAAREGTLRATAKVIAHDRRRAVASVVIDEIGADGSVRTCATAQGSAVASAPRSGALADT</sequence>
<evidence type="ECO:0000256" key="4">
    <source>
        <dbReference type="ARBA" id="ARBA00038381"/>
    </source>
</evidence>
<evidence type="ECO:0000313" key="10">
    <source>
        <dbReference type="Proteomes" id="UP000530424"/>
    </source>
</evidence>
<proteinExistence type="inferred from homology"/>
<dbReference type="InterPro" id="IPR003736">
    <property type="entry name" value="PAAI_dom"/>
</dbReference>
<dbReference type="RefSeq" id="WP_218910265.1">
    <property type="nucleotide sequence ID" value="NZ_JACCFP010000001.1"/>
</dbReference>
<dbReference type="SUPFAM" id="SSF54637">
    <property type="entry name" value="Thioesterase/thiol ester dehydrase-isomerase"/>
    <property type="match status" value="1"/>
</dbReference>
<dbReference type="EMBL" id="JACCFP010000001">
    <property type="protein sequence ID" value="NYJ02217.1"/>
    <property type="molecule type" value="Genomic_DNA"/>
</dbReference>
<comment type="caution">
    <text evidence="9">The sequence shown here is derived from an EMBL/GenBank/DDBJ whole genome shotgun (WGS) entry which is preliminary data.</text>
</comment>
<evidence type="ECO:0000256" key="1">
    <source>
        <dbReference type="ARBA" id="ARBA00022801"/>
    </source>
</evidence>
<keyword evidence="10" id="KW-1185">Reference proteome</keyword>
<keyword evidence="1" id="KW-0378">Hydrolase</keyword>
<accession>A0A853C4Q3</accession>
<dbReference type="GO" id="GO:0047617">
    <property type="term" value="F:fatty acyl-CoA hydrolase activity"/>
    <property type="evidence" value="ECO:0007669"/>
    <property type="project" value="UniProtKB-EC"/>
</dbReference>
<dbReference type="NCBIfam" id="TIGR00369">
    <property type="entry name" value="unchar_dom_1"/>
    <property type="match status" value="1"/>
</dbReference>
<comment type="catalytic activity">
    <reaction evidence="2">
        <text>a fatty acyl-CoA + H2O = a fatty acid + CoA + H(+)</text>
        <dbReference type="Rhea" id="RHEA:16781"/>
        <dbReference type="ChEBI" id="CHEBI:15377"/>
        <dbReference type="ChEBI" id="CHEBI:15378"/>
        <dbReference type="ChEBI" id="CHEBI:28868"/>
        <dbReference type="ChEBI" id="CHEBI:57287"/>
        <dbReference type="ChEBI" id="CHEBI:77636"/>
        <dbReference type="EC" id="3.1.2.20"/>
    </reaction>
</comment>
<comment type="catalytic activity">
    <reaction evidence="7">
        <text>a medium-chain fatty acyl-CoA + H2O = a medium-chain fatty acid + CoA + H(+)</text>
        <dbReference type="Rhea" id="RHEA:68184"/>
        <dbReference type="ChEBI" id="CHEBI:15377"/>
        <dbReference type="ChEBI" id="CHEBI:15378"/>
        <dbReference type="ChEBI" id="CHEBI:57287"/>
        <dbReference type="ChEBI" id="CHEBI:59558"/>
        <dbReference type="ChEBI" id="CHEBI:90546"/>
    </reaction>
</comment>
<feature type="domain" description="Thioesterase" evidence="8">
    <location>
        <begin position="54"/>
        <end position="120"/>
    </location>
</feature>
<dbReference type="PANTHER" id="PTHR43240">
    <property type="entry name" value="1,4-DIHYDROXY-2-NAPHTHOYL-COA THIOESTERASE 1"/>
    <property type="match status" value="1"/>
</dbReference>
<dbReference type="CDD" id="cd03443">
    <property type="entry name" value="PaaI_thioesterase"/>
    <property type="match status" value="1"/>
</dbReference>
<reference evidence="9 10" key="1">
    <citation type="submission" date="2020-07" db="EMBL/GenBank/DDBJ databases">
        <title>Sequencing the genomes of 1000 actinobacteria strains.</title>
        <authorList>
            <person name="Klenk H.-P."/>
        </authorList>
    </citation>
    <scope>NUCLEOTIDE SEQUENCE [LARGE SCALE GENOMIC DNA]</scope>
    <source>
        <strain evidence="9 10">DSM 103833</strain>
    </source>
</reference>
<evidence type="ECO:0000256" key="7">
    <source>
        <dbReference type="ARBA" id="ARBA00048062"/>
    </source>
</evidence>
<dbReference type="InterPro" id="IPR029069">
    <property type="entry name" value="HotDog_dom_sf"/>
</dbReference>
<evidence type="ECO:0000313" key="9">
    <source>
        <dbReference type="EMBL" id="NYJ02217.1"/>
    </source>
</evidence>
<protein>
    <recommendedName>
        <fullName evidence="6">Medium/long-chain acyl-CoA thioesterase YigI</fullName>
        <ecNumber evidence="5">3.1.2.20</ecNumber>
    </recommendedName>
</protein>
<evidence type="ECO:0000256" key="5">
    <source>
        <dbReference type="ARBA" id="ARBA00038894"/>
    </source>
</evidence>
<comment type="similarity">
    <text evidence="4">Belongs to the YigI thioesterase family.</text>
</comment>
<evidence type="ECO:0000259" key="8">
    <source>
        <dbReference type="Pfam" id="PF03061"/>
    </source>
</evidence>
<comment type="catalytic activity">
    <reaction evidence="3">
        <text>a long-chain fatty acyl-CoA + H2O = a long-chain fatty acid + CoA + H(+)</text>
        <dbReference type="Rhea" id="RHEA:67680"/>
        <dbReference type="ChEBI" id="CHEBI:15377"/>
        <dbReference type="ChEBI" id="CHEBI:15378"/>
        <dbReference type="ChEBI" id="CHEBI:57287"/>
        <dbReference type="ChEBI" id="CHEBI:57560"/>
        <dbReference type="ChEBI" id="CHEBI:83139"/>
    </reaction>
</comment>
<dbReference type="Pfam" id="PF03061">
    <property type="entry name" value="4HBT"/>
    <property type="match status" value="1"/>
</dbReference>
<dbReference type="AlphaFoldDB" id="A0A853C4Q3"/>
<gene>
    <name evidence="9" type="ORF">HNR19_002915</name>
</gene>
<dbReference type="Proteomes" id="UP000530424">
    <property type="component" value="Unassembled WGS sequence"/>
</dbReference>
<organism evidence="9 10">
    <name type="scientific">Nocardioides thalensis</name>
    <dbReference type="NCBI Taxonomy" id="1914755"/>
    <lineage>
        <taxon>Bacteria</taxon>
        <taxon>Bacillati</taxon>
        <taxon>Actinomycetota</taxon>
        <taxon>Actinomycetes</taxon>
        <taxon>Propionibacteriales</taxon>
        <taxon>Nocardioidaceae</taxon>
        <taxon>Nocardioides</taxon>
    </lineage>
</organism>
<evidence type="ECO:0000256" key="6">
    <source>
        <dbReference type="ARBA" id="ARBA00040062"/>
    </source>
</evidence>
<name>A0A853C4Q3_9ACTN</name>
<dbReference type="PANTHER" id="PTHR43240:SF20">
    <property type="entry name" value="MEDIUM_LONG-CHAIN ACYL-COA THIOESTERASE YIGI"/>
    <property type="match status" value="1"/>
</dbReference>
<dbReference type="InterPro" id="IPR006683">
    <property type="entry name" value="Thioestr_dom"/>
</dbReference>